<reference evidence="3 4" key="1">
    <citation type="submission" date="2019-03" db="EMBL/GenBank/DDBJ databases">
        <title>Genomic Encyclopedia of Type Strains, Phase IV (KMG-IV): sequencing the most valuable type-strain genomes for metagenomic binning, comparative biology and taxonomic classification.</title>
        <authorList>
            <person name="Goeker M."/>
        </authorList>
    </citation>
    <scope>NUCLEOTIDE SEQUENCE [LARGE SCALE GENOMIC DNA]</scope>
    <source>
        <strain evidence="3 4">DSM 12121</strain>
    </source>
</reference>
<dbReference type="InterPro" id="IPR008984">
    <property type="entry name" value="SMAD_FHA_dom_sf"/>
</dbReference>
<dbReference type="InterPro" id="IPR046883">
    <property type="entry name" value="T6SS_FHA_C"/>
</dbReference>
<dbReference type="OrthoDB" id="273564at2"/>
<dbReference type="PROSITE" id="PS50006">
    <property type="entry name" value="FHA_DOMAIN"/>
    <property type="match status" value="1"/>
</dbReference>
<dbReference type="CDD" id="cd00060">
    <property type="entry name" value="FHA"/>
    <property type="match status" value="1"/>
</dbReference>
<feature type="domain" description="FHA" evidence="2">
    <location>
        <begin position="27"/>
        <end position="77"/>
    </location>
</feature>
<dbReference type="SUPFAM" id="SSF49879">
    <property type="entry name" value="SMAD/FHA domain"/>
    <property type="match status" value="1"/>
</dbReference>
<feature type="compositionally biased region" description="Polar residues" evidence="1">
    <location>
        <begin position="108"/>
        <end position="117"/>
    </location>
</feature>
<accession>A0A4R6DMZ6</accession>
<dbReference type="AlphaFoldDB" id="A0A4R6DMZ6"/>
<dbReference type="InterPro" id="IPR000253">
    <property type="entry name" value="FHA_dom"/>
</dbReference>
<name>A0A4R6DMZ6_9RHOO</name>
<evidence type="ECO:0000256" key="1">
    <source>
        <dbReference type="SAM" id="MobiDB-lite"/>
    </source>
</evidence>
<comment type="caution">
    <text evidence="3">The sequence shown here is derived from an EMBL/GenBank/DDBJ whole genome shotgun (WGS) entry which is preliminary data.</text>
</comment>
<proteinExistence type="predicted"/>
<sequence>MLRIRVIQVGGQPAQAALVGEFGGEGGTIGRDASNQLALPDPDRHISRVQAKVEYDGCRHTLTDCGSNPTHLNGQPLGKGASATLRDGDTLLIGAYRLRVEIPYSDTASTSNLTQPNAAKPALGPAQAGDNTRLFAAPPRKRPAPTPIPLQDDQAPLLAAFRRGLGSAALPPGFELTPAKMELLGSLLRESVGLIVALLNDRSDDKQAMRADLTQAGDAVLNPLKEGGGAEAALGRLLAADDGGSTARRALSEARQDLQGHLAANTAGLGAALADVLAGFAPAALEDRLAERKLLDALLPANRKAKLWDLYEQHFDALSQQAAEDFRGLLGHAFLDAYRHHTTKRIKG</sequence>
<evidence type="ECO:0000259" key="2">
    <source>
        <dbReference type="PROSITE" id="PS50006"/>
    </source>
</evidence>
<dbReference type="RefSeq" id="WP_133594834.1">
    <property type="nucleotide sequence ID" value="NZ_SNVV01000029.1"/>
</dbReference>
<dbReference type="Gene3D" id="2.60.200.20">
    <property type="match status" value="1"/>
</dbReference>
<gene>
    <name evidence="3" type="ORF">C7389_12911</name>
</gene>
<evidence type="ECO:0000313" key="3">
    <source>
        <dbReference type="EMBL" id="TDN45558.1"/>
    </source>
</evidence>
<dbReference type="Pfam" id="PF00498">
    <property type="entry name" value="FHA"/>
    <property type="match status" value="1"/>
</dbReference>
<dbReference type="SMART" id="SM00240">
    <property type="entry name" value="FHA"/>
    <property type="match status" value="1"/>
</dbReference>
<dbReference type="Proteomes" id="UP000295129">
    <property type="component" value="Unassembled WGS sequence"/>
</dbReference>
<dbReference type="Pfam" id="PF20232">
    <property type="entry name" value="T6SS_FHA_C"/>
    <property type="match status" value="1"/>
</dbReference>
<feature type="region of interest" description="Disordered" evidence="1">
    <location>
        <begin position="108"/>
        <end position="127"/>
    </location>
</feature>
<evidence type="ECO:0000313" key="4">
    <source>
        <dbReference type="Proteomes" id="UP000295129"/>
    </source>
</evidence>
<dbReference type="EMBL" id="SNVV01000029">
    <property type="protein sequence ID" value="TDN45558.1"/>
    <property type="molecule type" value="Genomic_DNA"/>
</dbReference>
<keyword evidence="4" id="KW-1185">Reference proteome</keyword>
<organism evidence="3 4">
    <name type="scientific">Azoarcus indigens</name>
    <dbReference type="NCBI Taxonomy" id="29545"/>
    <lineage>
        <taxon>Bacteria</taxon>
        <taxon>Pseudomonadati</taxon>
        <taxon>Pseudomonadota</taxon>
        <taxon>Betaproteobacteria</taxon>
        <taxon>Rhodocyclales</taxon>
        <taxon>Zoogloeaceae</taxon>
        <taxon>Azoarcus</taxon>
    </lineage>
</organism>
<protein>
    <submittedName>
        <fullName evidence="3">FHA domain protein</fullName>
    </submittedName>
</protein>